<accession>A0ABQ7H1S0</accession>
<keyword evidence="2" id="KW-1185">Reference proteome</keyword>
<name>A0ABQ7H1S0_DUNSA</name>
<dbReference type="Proteomes" id="UP000815325">
    <property type="component" value="Unassembled WGS sequence"/>
</dbReference>
<comment type="caution">
    <text evidence="1">The sequence shown here is derived from an EMBL/GenBank/DDBJ whole genome shotgun (WGS) entry which is preliminary data.</text>
</comment>
<evidence type="ECO:0000313" key="1">
    <source>
        <dbReference type="EMBL" id="KAF5840802.1"/>
    </source>
</evidence>
<sequence length="248" mass="27676">MCKHEYVCTTVTSASHRAYQAAFAQASSSQRLFSIHAISALSIHHPHLHCCPWCSLNTHTTLICVAAVLSALTTQNPHLRFCFYLLSALTVLTCVSAPLCPQNSPAYLHLSAPLRPQYSPASLLPSALTILTCYSQPSPAYLLLVLLHQLHGRQPNWPLPRLAQAHTTAADATSIQHTHTIQHPRRRQPLFCCSWCSLPVHVHRRTRGWLAGLPRARHALLQRMWRTALWSPMRGSCGLGLGWRGSRR</sequence>
<organism evidence="1 2">
    <name type="scientific">Dunaliella salina</name>
    <name type="common">Green alga</name>
    <name type="synonym">Protococcus salinus</name>
    <dbReference type="NCBI Taxonomy" id="3046"/>
    <lineage>
        <taxon>Eukaryota</taxon>
        <taxon>Viridiplantae</taxon>
        <taxon>Chlorophyta</taxon>
        <taxon>core chlorophytes</taxon>
        <taxon>Chlorophyceae</taxon>
        <taxon>CS clade</taxon>
        <taxon>Chlamydomonadales</taxon>
        <taxon>Dunaliellaceae</taxon>
        <taxon>Dunaliella</taxon>
    </lineage>
</organism>
<proteinExistence type="predicted"/>
<dbReference type="EMBL" id="MU069503">
    <property type="protein sequence ID" value="KAF5840802.1"/>
    <property type="molecule type" value="Genomic_DNA"/>
</dbReference>
<evidence type="ECO:0000313" key="2">
    <source>
        <dbReference type="Proteomes" id="UP000815325"/>
    </source>
</evidence>
<reference evidence="1" key="1">
    <citation type="submission" date="2017-08" db="EMBL/GenBank/DDBJ databases">
        <authorList>
            <person name="Polle J.E."/>
            <person name="Barry K."/>
            <person name="Cushman J."/>
            <person name="Schmutz J."/>
            <person name="Tran D."/>
            <person name="Hathwaick L.T."/>
            <person name="Yim W.C."/>
            <person name="Jenkins J."/>
            <person name="Mckie-Krisberg Z.M."/>
            <person name="Prochnik S."/>
            <person name="Lindquist E."/>
            <person name="Dockter R.B."/>
            <person name="Adam C."/>
            <person name="Molina H."/>
            <person name="Bunkerborg J."/>
            <person name="Jin E."/>
            <person name="Buchheim M."/>
            <person name="Magnuson J."/>
        </authorList>
    </citation>
    <scope>NUCLEOTIDE SEQUENCE</scope>
    <source>
        <strain evidence="1">CCAP 19/18</strain>
    </source>
</reference>
<gene>
    <name evidence="1" type="ORF">DUNSADRAFT_15512</name>
</gene>
<protein>
    <recommendedName>
        <fullName evidence="3">Encoded protein</fullName>
    </recommendedName>
</protein>
<evidence type="ECO:0008006" key="3">
    <source>
        <dbReference type="Google" id="ProtNLM"/>
    </source>
</evidence>